<protein>
    <recommendedName>
        <fullName evidence="2">FHA domain-containing protein</fullName>
    </recommendedName>
</protein>
<keyword evidence="4" id="KW-1185">Reference proteome</keyword>
<dbReference type="Gene3D" id="2.60.200.20">
    <property type="match status" value="1"/>
</dbReference>
<dbReference type="EMBL" id="JAPFFI010000006">
    <property type="protein sequence ID" value="KAJ6392241.1"/>
    <property type="molecule type" value="Genomic_DNA"/>
</dbReference>
<evidence type="ECO:0000256" key="1">
    <source>
        <dbReference type="SAM" id="MobiDB-lite"/>
    </source>
</evidence>
<dbReference type="PANTHER" id="PTHR13233">
    <property type="entry name" value="MICROSPHERULE PROTEIN 1"/>
    <property type="match status" value="1"/>
</dbReference>
<evidence type="ECO:0000313" key="4">
    <source>
        <dbReference type="Proteomes" id="UP001141253"/>
    </source>
</evidence>
<evidence type="ECO:0000259" key="2">
    <source>
        <dbReference type="PROSITE" id="PS50006"/>
    </source>
</evidence>
<dbReference type="SUPFAM" id="SSF49879">
    <property type="entry name" value="SMAD/FHA domain"/>
    <property type="match status" value="1"/>
</dbReference>
<comment type="caution">
    <text evidence="3">The sequence shown here is derived from an EMBL/GenBank/DDBJ whole genome shotgun (WGS) entry which is preliminary data.</text>
</comment>
<feature type="domain" description="FHA" evidence="2">
    <location>
        <begin position="106"/>
        <end position="162"/>
    </location>
</feature>
<dbReference type="Proteomes" id="UP001141253">
    <property type="component" value="Chromosome 2"/>
</dbReference>
<dbReference type="CDD" id="cd22687">
    <property type="entry name" value="FHA_MCRS1"/>
    <property type="match status" value="1"/>
</dbReference>
<dbReference type="InterPro" id="IPR008984">
    <property type="entry name" value="SMAD_FHA_dom_sf"/>
</dbReference>
<dbReference type="PROSITE" id="PS50006">
    <property type="entry name" value="FHA_DOMAIN"/>
    <property type="match status" value="1"/>
</dbReference>
<dbReference type="InterPro" id="IPR037912">
    <property type="entry name" value="MCRS1"/>
</dbReference>
<organism evidence="3 4">
    <name type="scientific">Salix suchowensis</name>
    <dbReference type="NCBI Taxonomy" id="1278906"/>
    <lineage>
        <taxon>Eukaryota</taxon>
        <taxon>Viridiplantae</taxon>
        <taxon>Streptophyta</taxon>
        <taxon>Embryophyta</taxon>
        <taxon>Tracheophyta</taxon>
        <taxon>Spermatophyta</taxon>
        <taxon>Magnoliopsida</taxon>
        <taxon>eudicotyledons</taxon>
        <taxon>Gunneridae</taxon>
        <taxon>Pentapetalae</taxon>
        <taxon>rosids</taxon>
        <taxon>fabids</taxon>
        <taxon>Malpighiales</taxon>
        <taxon>Salicaceae</taxon>
        <taxon>Saliceae</taxon>
        <taxon>Salix</taxon>
    </lineage>
</organism>
<sequence length="354" mass="40135">MKAGSSKLVASHSESDLAEPSIQSDDDVPCFSDIEAMILDMDLDPEDQDLYCSEEVSRYQHEDMKRAIMRLEQGAHSYMHRAIARHGAIAVIHGRHSKHYIKKSKVLLGRATEDVIVDIDLGREGHANIISRRQATINLDKNGSFYLKNLGKCPLSVNDKEIAPGQSLSLTSGCLIEIRGMPFIFETNQTCVKQYLAGTGPEEPNLGAPGLSHTRNSERIRRQFVKNLSRRRQNHHNQLINLYPKDFLFICLNPKSEDLIWDPATFLLTLKTLIILWSLVLNAVTRNLRGESFIRRVRHEEDDEKRYLKRRNIVLDLRTPLMKVYGVKKPAVALSLAMTRAVVGTVFAGPEPWE</sequence>
<reference evidence="3" key="2">
    <citation type="journal article" date="2023" name="Int. J. Mol. Sci.">
        <title>De Novo Assembly and Annotation of 11 Diverse Shrub Willow (Salix) Genomes Reveals Novel Gene Organization in Sex-Linked Regions.</title>
        <authorList>
            <person name="Hyden B."/>
            <person name="Feng K."/>
            <person name="Yates T.B."/>
            <person name="Jawdy S."/>
            <person name="Cereghino C."/>
            <person name="Smart L.B."/>
            <person name="Muchero W."/>
        </authorList>
    </citation>
    <scope>NUCLEOTIDE SEQUENCE</scope>
    <source>
        <tissue evidence="3">Shoot tip</tissue>
    </source>
</reference>
<accession>A0ABQ9C0K3</accession>
<gene>
    <name evidence="3" type="ORF">OIU77_026071</name>
</gene>
<dbReference type="SMART" id="SM00240">
    <property type="entry name" value="FHA"/>
    <property type="match status" value="1"/>
</dbReference>
<feature type="region of interest" description="Disordered" evidence="1">
    <location>
        <begin position="1"/>
        <end position="27"/>
    </location>
</feature>
<evidence type="ECO:0000313" key="3">
    <source>
        <dbReference type="EMBL" id="KAJ6392241.1"/>
    </source>
</evidence>
<reference evidence="3" key="1">
    <citation type="submission" date="2022-10" db="EMBL/GenBank/DDBJ databases">
        <authorList>
            <person name="Hyden B.L."/>
            <person name="Feng K."/>
            <person name="Yates T."/>
            <person name="Jawdy S."/>
            <person name="Smart L.B."/>
            <person name="Muchero W."/>
        </authorList>
    </citation>
    <scope>NUCLEOTIDE SEQUENCE</scope>
    <source>
        <tissue evidence="3">Shoot tip</tissue>
    </source>
</reference>
<proteinExistence type="predicted"/>
<dbReference type="PANTHER" id="PTHR13233:SF0">
    <property type="entry name" value="MICROSPHERULE PROTEIN 1"/>
    <property type="match status" value="1"/>
</dbReference>
<dbReference type="Pfam" id="PF00498">
    <property type="entry name" value="FHA"/>
    <property type="match status" value="1"/>
</dbReference>
<dbReference type="InterPro" id="IPR000253">
    <property type="entry name" value="FHA_dom"/>
</dbReference>
<name>A0ABQ9C0K3_9ROSI</name>